<evidence type="ECO:0000256" key="1">
    <source>
        <dbReference type="SAM" id="MobiDB-lite"/>
    </source>
</evidence>
<feature type="region of interest" description="Disordered" evidence="1">
    <location>
        <begin position="1"/>
        <end position="29"/>
    </location>
</feature>
<dbReference type="SMART" id="SM00343">
    <property type="entry name" value="ZnF_C2HC"/>
    <property type="match status" value="2"/>
</dbReference>
<dbReference type="Proteomes" id="UP000015105">
    <property type="component" value="Chromosome 2D"/>
</dbReference>
<protein>
    <recommendedName>
        <fullName evidence="2">CCHC-type domain-containing protein</fullName>
    </recommendedName>
</protein>
<evidence type="ECO:0000313" key="4">
    <source>
        <dbReference type="Proteomes" id="UP000015105"/>
    </source>
</evidence>
<dbReference type="EnsemblPlants" id="AET2Gv20369900.2">
    <property type="protein sequence ID" value="AET2Gv20369900.2"/>
    <property type="gene ID" value="AET2Gv20369900"/>
</dbReference>
<reference evidence="3" key="5">
    <citation type="journal article" date="2021" name="G3 (Bethesda)">
        <title>Aegilops tauschii genome assembly Aet v5.0 features greater sequence contiguity and improved annotation.</title>
        <authorList>
            <person name="Wang L."/>
            <person name="Zhu T."/>
            <person name="Rodriguez J.C."/>
            <person name="Deal K.R."/>
            <person name="Dubcovsky J."/>
            <person name="McGuire P.E."/>
            <person name="Lux T."/>
            <person name="Spannagl M."/>
            <person name="Mayer K.F.X."/>
            <person name="Baldrich P."/>
            <person name="Meyers B.C."/>
            <person name="Huo N."/>
            <person name="Gu Y.Q."/>
            <person name="Zhou H."/>
            <person name="Devos K.M."/>
            <person name="Bennetzen J.L."/>
            <person name="Unver T."/>
            <person name="Budak H."/>
            <person name="Gulick P.J."/>
            <person name="Galiba G."/>
            <person name="Kalapos B."/>
            <person name="Nelson D.R."/>
            <person name="Li P."/>
            <person name="You F.M."/>
            <person name="Luo M.C."/>
            <person name="Dvorak J."/>
        </authorList>
    </citation>
    <scope>NUCLEOTIDE SEQUENCE [LARGE SCALE GENOMIC DNA]</scope>
    <source>
        <strain evidence="3">cv. AL8/78</strain>
    </source>
</reference>
<reference evidence="3" key="3">
    <citation type="journal article" date="2017" name="Nature">
        <title>Genome sequence of the progenitor of the wheat D genome Aegilops tauschii.</title>
        <authorList>
            <person name="Luo M.C."/>
            <person name="Gu Y.Q."/>
            <person name="Puiu D."/>
            <person name="Wang H."/>
            <person name="Twardziok S.O."/>
            <person name="Deal K.R."/>
            <person name="Huo N."/>
            <person name="Zhu T."/>
            <person name="Wang L."/>
            <person name="Wang Y."/>
            <person name="McGuire P.E."/>
            <person name="Liu S."/>
            <person name="Long H."/>
            <person name="Ramasamy R.K."/>
            <person name="Rodriguez J.C."/>
            <person name="Van S.L."/>
            <person name="Yuan L."/>
            <person name="Wang Z."/>
            <person name="Xia Z."/>
            <person name="Xiao L."/>
            <person name="Anderson O.D."/>
            <person name="Ouyang S."/>
            <person name="Liang Y."/>
            <person name="Zimin A.V."/>
            <person name="Pertea G."/>
            <person name="Qi P."/>
            <person name="Bennetzen J.L."/>
            <person name="Dai X."/>
            <person name="Dawson M.W."/>
            <person name="Muller H.G."/>
            <person name="Kugler K."/>
            <person name="Rivarola-Duarte L."/>
            <person name="Spannagl M."/>
            <person name="Mayer K.F.X."/>
            <person name="Lu F.H."/>
            <person name="Bevan M.W."/>
            <person name="Leroy P."/>
            <person name="Li P."/>
            <person name="You F.M."/>
            <person name="Sun Q."/>
            <person name="Liu Z."/>
            <person name="Lyons E."/>
            <person name="Wicker T."/>
            <person name="Salzberg S.L."/>
            <person name="Devos K.M."/>
            <person name="Dvorak J."/>
        </authorList>
    </citation>
    <scope>NUCLEOTIDE SEQUENCE [LARGE SCALE GENOMIC DNA]</scope>
    <source>
        <strain evidence="3">cv. AL8/78</strain>
    </source>
</reference>
<dbReference type="Gramene" id="AET2Gv20369900.2">
    <property type="protein sequence ID" value="AET2Gv20369900.2"/>
    <property type="gene ID" value="AET2Gv20369900"/>
</dbReference>
<dbReference type="GO" id="GO:0008270">
    <property type="term" value="F:zinc ion binding"/>
    <property type="evidence" value="ECO:0007669"/>
    <property type="project" value="InterPro"/>
</dbReference>
<reference evidence="4" key="2">
    <citation type="journal article" date="2017" name="Nat. Plants">
        <title>The Aegilops tauschii genome reveals multiple impacts of transposons.</title>
        <authorList>
            <person name="Zhao G."/>
            <person name="Zou C."/>
            <person name="Li K."/>
            <person name="Wang K."/>
            <person name="Li T."/>
            <person name="Gao L."/>
            <person name="Zhang X."/>
            <person name="Wang H."/>
            <person name="Yang Z."/>
            <person name="Liu X."/>
            <person name="Jiang W."/>
            <person name="Mao L."/>
            <person name="Kong X."/>
            <person name="Jiao Y."/>
            <person name="Jia J."/>
        </authorList>
    </citation>
    <scope>NUCLEOTIDE SEQUENCE [LARGE SCALE GENOMIC DNA]</scope>
    <source>
        <strain evidence="4">cv. AL8/78</strain>
    </source>
</reference>
<evidence type="ECO:0000313" key="3">
    <source>
        <dbReference type="EnsemblPlants" id="AET2Gv20369900.2"/>
    </source>
</evidence>
<dbReference type="AlphaFoldDB" id="A0A453B5F7"/>
<dbReference type="GO" id="GO:0003676">
    <property type="term" value="F:nucleic acid binding"/>
    <property type="evidence" value="ECO:0007669"/>
    <property type="project" value="InterPro"/>
</dbReference>
<accession>A0A453B5F7</accession>
<keyword evidence="4" id="KW-1185">Reference proteome</keyword>
<dbReference type="SUPFAM" id="SSF57756">
    <property type="entry name" value="Retrovirus zinc finger-like domains"/>
    <property type="match status" value="1"/>
</dbReference>
<sequence length="312" mass="32780">MAPQSPAAAEEGSCRSVARVSSSDSAPLPCDPAETVDVLPGDGPWIFVGRKRHPCDREHCSQASDVLARSGARLVQATDFRRRTHGRCFRCLAPDHKAASCRDPIRCLACLRSGHRERDCRRRHISSVRARCHARAPPAPPSPSSAGRSWASVVAPATNAQALECVMSSEDPSEGCDGYDVVASLLELAEVSNGDKGSIQASLQGPCFSDSDTHGSMLTALAPLVAKDGDQGVEGSMATECSVAISTTGEVRDVAEGCALATESEGTLHDFAELLTGLTPIIQGLCRLVNAKKIKKVNQRIGAPLGDNPAGC</sequence>
<organism evidence="3 4">
    <name type="scientific">Aegilops tauschii subsp. strangulata</name>
    <name type="common">Goatgrass</name>
    <dbReference type="NCBI Taxonomy" id="200361"/>
    <lineage>
        <taxon>Eukaryota</taxon>
        <taxon>Viridiplantae</taxon>
        <taxon>Streptophyta</taxon>
        <taxon>Embryophyta</taxon>
        <taxon>Tracheophyta</taxon>
        <taxon>Spermatophyta</taxon>
        <taxon>Magnoliopsida</taxon>
        <taxon>Liliopsida</taxon>
        <taxon>Poales</taxon>
        <taxon>Poaceae</taxon>
        <taxon>BOP clade</taxon>
        <taxon>Pooideae</taxon>
        <taxon>Triticodae</taxon>
        <taxon>Triticeae</taxon>
        <taxon>Triticinae</taxon>
        <taxon>Aegilops</taxon>
    </lineage>
</organism>
<dbReference type="InterPro" id="IPR036875">
    <property type="entry name" value="Znf_CCHC_sf"/>
</dbReference>
<feature type="compositionally biased region" description="Low complexity" evidence="1">
    <location>
        <begin position="14"/>
        <end position="26"/>
    </location>
</feature>
<reference evidence="4" key="1">
    <citation type="journal article" date="2014" name="Science">
        <title>Ancient hybridizations among the ancestral genomes of bread wheat.</title>
        <authorList>
            <consortium name="International Wheat Genome Sequencing Consortium,"/>
            <person name="Marcussen T."/>
            <person name="Sandve S.R."/>
            <person name="Heier L."/>
            <person name="Spannagl M."/>
            <person name="Pfeifer M."/>
            <person name="Jakobsen K.S."/>
            <person name="Wulff B.B."/>
            <person name="Steuernagel B."/>
            <person name="Mayer K.F."/>
            <person name="Olsen O.A."/>
        </authorList>
    </citation>
    <scope>NUCLEOTIDE SEQUENCE [LARGE SCALE GENOMIC DNA]</scope>
    <source>
        <strain evidence="4">cv. AL8/78</strain>
    </source>
</reference>
<feature type="region of interest" description="Disordered" evidence="1">
    <location>
        <begin position="131"/>
        <end position="150"/>
    </location>
</feature>
<feature type="domain" description="CCHC-type" evidence="2">
    <location>
        <begin position="106"/>
        <end position="122"/>
    </location>
</feature>
<dbReference type="InterPro" id="IPR001878">
    <property type="entry name" value="Znf_CCHC"/>
</dbReference>
<dbReference type="Gene3D" id="4.10.60.10">
    <property type="entry name" value="Zinc finger, CCHC-type"/>
    <property type="match status" value="1"/>
</dbReference>
<reference evidence="3" key="4">
    <citation type="submission" date="2019-03" db="UniProtKB">
        <authorList>
            <consortium name="EnsemblPlants"/>
        </authorList>
    </citation>
    <scope>IDENTIFICATION</scope>
</reference>
<proteinExistence type="predicted"/>
<evidence type="ECO:0000259" key="2">
    <source>
        <dbReference type="SMART" id="SM00343"/>
    </source>
</evidence>
<feature type="domain" description="CCHC-type" evidence="2">
    <location>
        <begin position="87"/>
        <end position="103"/>
    </location>
</feature>
<name>A0A453B5F7_AEGTS</name>